<comment type="caution">
    <text evidence="1">The sequence shown here is derived from an EMBL/GenBank/DDBJ whole genome shotgun (WGS) entry which is preliminary data.</text>
</comment>
<dbReference type="PANTHER" id="PTHR41317:SF1">
    <property type="entry name" value="PD-(D_E)XK NUCLEASE FAMILY TRANSPOSASE"/>
    <property type="match status" value="1"/>
</dbReference>
<gene>
    <name evidence="1" type="ORF">OXX778_LOCUS16518</name>
</gene>
<dbReference type="Pfam" id="PF12784">
    <property type="entry name" value="PDDEXK_2"/>
    <property type="match status" value="1"/>
</dbReference>
<evidence type="ECO:0000313" key="1">
    <source>
        <dbReference type="EMBL" id="CAF1003229.1"/>
    </source>
</evidence>
<evidence type="ECO:0000313" key="2">
    <source>
        <dbReference type="Proteomes" id="UP000663879"/>
    </source>
</evidence>
<sequence length="285" mass="33499">MSIIENKKVFGDPTYDVTFKMLFGNNKNKDLAISLINNLLNFHDEDQVNDITFLSVEIPISCEKEIKTIIDMRCITNKGEEIIVEMQRLFHNLVLPRTQYYMAKSISYKMSTGESDQYHIKLTKTYLLMISRQNLFKLSYQLKDDIYYEKTAVPIIKELDVELPIKEQWLNFFDKCGSATEIPDNVDDIIKKAYRQMEMYKWPKELEMIYDMAQKKESLDLFYLKENTRKRALYASNETLFNEGMADLKNLPLLKYASQTYPVNNCDHFHWAFGLTSDGAFFSFG</sequence>
<name>A0A814GYR2_9BILA</name>
<organism evidence="1 2">
    <name type="scientific">Brachionus calyciflorus</name>
    <dbReference type="NCBI Taxonomy" id="104777"/>
    <lineage>
        <taxon>Eukaryota</taxon>
        <taxon>Metazoa</taxon>
        <taxon>Spiralia</taxon>
        <taxon>Gnathifera</taxon>
        <taxon>Rotifera</taxon>
        <taxon>Eurotatoria</taxon>
        <taxon>Monogononta</taxon>
        <taxon>Pseudotrocha</taxon>
        <taxon>Ploima</taxon>
        <taxon>Brachionidae</taxon>
        <taxon>Brachionus</taxon>
    </lineage>
</organism>
<accession>A0A814GYR2</accession>
<proteinExistence type="predicted"/>
<dbReference type="EMBL" id="CAJNOC010003925">
    <property type="protein sequence ID" value="CAF1003229.1"/>
    <property type="molecule type" value="Genomic_DNA"/>
</dbReference>
<dbReference type="OrthoDB" id="6427855at2759"/>
<keyword evidence="2" id="KW-1185">Reference proteome</keyword>
<reference evidence="1" key="1">
    <citation type="submission" date="2021-02" db="EMBL/GenBank/DDBJ databases">
        <authorList>
            <person name="Nowell W R."/>
        </authorList>
    </citation>
    <scope>NUCLEOTIDE SEQUENCE</scope>
    <source>
        <strain evidence="1">Ploen Becks lab</strain>
    </source>
</reference>
<dbReference type="PANTHER" id="PTHR41317">
    <property type="entry name" value="PD-(D_E)XK NUCLEASE FAMILY TRANSPOSASE"/>
    <property type="match status" value="1"/>
</dbReference>
<dbReference type="Proteomes" id="UP000663879">
    <property type="component" value="Unassembled WGS sequence"/>
</dbReference>
<dbReference type="AlphaFoldDB" id="A0A814GYR2"/>
<protein>
    <submittedName>
        <fullName evidence="1">Uncharacterized protein</fullName>
    </submittedName>
</protein>